<evidence type="ECO:0000256" key="1">
    <source>
        <dbReference type="ARBA" id="ARBA00022898"/>
    </source>
</evidence>
<dbReference type="InterPro" id="IPR015421">
    <property type="entry name" value="PyrdxlP-dep_Trfase_major"/>
</dbReference>
<evidence type="ECO:0000259" key="2">
    <source>
        <dbReference type="Pfam" id="PF00266"/>
    </source>
</evidence>
<dbReference type="PANTHER" id="PTHR43092:SF2">
    <property type="entry name" value="HERCYNYLCYSTEINE SULFOXIDE LYASE"/>
    <property type="match status" value="1"/>
</dbReference>
<name>A0A4V1ZHJ8_9MICO</name>
<keyword evidence="3" id="KW-0808">Transferase</keyword>
<protein>
    <submittedName>
        <fullName evidence="3">Aminotransferase class V-fold PLP-dependent enzyme</fullName>
    </submittedName>
</protein>
<dbReference type="InterPro" id="IPR000192">
    <property type="entry name" value="Aminotrans_V_dom"/>
</dbReference>
<keyword evidence="3" id="KW-0032">Aminotransferase</keyword>
<gene>
    <name evidence="3" type="ORF">EUA98_03530</name>
</gene>
<dbReference type="Pfam" id="PF00266">
    <property type="entry name" value="Aminotran_5"/>
    <property type="match status" value="1"/>
</dbReference>
<feature type="domain" description="Aminotransferase class V" evidence="2">
    <location>
        <begin position="48"/>
        <end position="363"/>
    </location>
</feature>
<evidence type="ECO:0000313" key="3">
    <source>
        <dbReference type="EMBL" id="RYV52294.1"/>
    </source>
</evidence>
<comment type="caution">
    <text evidence="3">The sequence shown here is derived from an EMBL/GenBank/DDBJ whole genome shotgun (WGS) entry which is preliminary data.</text>
</comment>
<dbReference type="GO" id="GO:0008483">
    <property type="term" value="F:transaminase activity"/>
    <property type="evidence" value="ECO:0007669"/>
    <property type="project" value="UniProtKB-KW"/>
</dbReference>
<dbReference type="InterPro" id="IPR015422">
    <property type="entry name" value="PyrdxlP-dep_Trfase_small"/>
</dbReference>
<dbReference type="OrthoDB" id="250246at2"/>
<evidence type="ECO:0000313" key="4">
    <source>
        <dbReference type="Proteomes" id="UP000293764"/>
    </source>
</evidence>
<dbReference type="RefSeq" id="WP_130101292.1">
    <property type="nucleotide sequence ID" value="NZ_SDWW01000006.1"/>
</dbReference>
<accession>A0A4V1ZHJ8</accession>
<reference evidence="3 4" key="1">
    <citation type="submission" date="2019-01" db="EMBL/GenBank/DDBJ databases">
        <title>Novel species of Cellulomonas.</title>
        <authorList>
            <person name="Liu Q."/>
            <person name="Xin Y.-H."/>
        </authorList>
    </citation>
    <scope>NUCLEOTIDE SEQUENCE [LARGE SCALE GENOMIC DNA]</scope>
    <source>
        <strain evidence="3 4">HLT2-17</strain>
    </source>
</reference>
<sequence>MNSNAAQFALDPRLTYLNHASYGAPSLAGLDHADLERRYLERDTAPRLGGELLDRLRTGAQAVAARLGAEPGSVALVANTTEGAAALASSVPLGAGDRVLMLDVEYSSVIRAWQVRCAAVGAHLDLVHLPLPATEESVLRLLRGADPRVRVAVISAITSSTALRLPLARVADWARTAGVELLVDGAHAMGHLELDVSAVPCGAVFGSLHKWLPVPRSVGFLWLAPHLRDLVRPAAISLYWDADDLVERFGWRGTWDPAPALGLGRAWAEHQQWSESGHLLRAAALASEAGDVLGELGLVPTCDGALLAPRLRAFACPDLALADLDAALLRDGVRAWTGLSAAGQTLLRVSTHVYNDGDDLRALAHAVSIARPAR</sequence>
<dbReference type="SUPFAM" id="SSF53383">
    <property type="entry name" value="PLP-dependent transferases"/>
    <property type="match status" value="1"/>
</dbReference>
<dbReference type="Gene3D" id="3.40.640.10">
    <property type="entry name" value="Type I PLP-dependent aspartate aminotransferase-like (Major domain)"/>
    <property type="match status" value="1"/>
</dbReference>
<keyword evidence="4" id="KW-1185">Reference proteome</keyword>
<dbReference type="EMBL" id="SDWW01000006">
    <property type="protein sequence ID" value="RYV52294.1"/>
    <property type="molecule type" value="Genomic_DNA"/>
</dbReference>
<dbReference type="PANTHER" id="PTHR43092">
    <property type="entry name" value="L-CYSTEINE DESULFHYDRASE"/>
    <property type="match status" value="1"/>
</dbReference>
<organism evidence="3 4">
    <name type="scientific">Pengzhenrongella frigida</name>
    <dbReference type="NCBI Taxonomy" id="1259133"/>
    <lineage>
        <taxon>Bacteria</taxon>
        <taxon>Bacillati</taxon>
        <taxon>Actinomycetota</taxon>
        <taxon>Actinomycetes</taxon>
        <taxon>Micrococcales</taxon>
        <taxon>Pengzhenrongella</taxon>
    </lineage>
</organism>
<dbReference type="Proteomes" id="UP000293764">
    <property type="component" value="Unassembled WGS sequence"/>
</dbReference>
<dbReference type="InterPro" id="IPR015424">
    <property type="entry name" value="PyrdxlP-dep_Trfase"/>
</dbReference>
<keyword evidence="1" id="KW-0663">Pyridoxal phosphate</keyword>
<proteinExistence type="predicted"/>
<dbReference type="AlphaFoldDB" id="A0A4V1ZHJ8"/>
<dbReference type="Gene3D" id="3.90.1150.10">
    <property type="entry name" value="Aspartate Aminotransferase, domain 1"/>
    <property type="match status" value="1"/>
</dbReference>